<dbReference type="Pfam" id="PF02133">
    <property type="entry name" value="Transp_cyt_pur"/>
    <property type="match status" value="1"/>
</dbReference>
<evidence type="ECO:0000256" key="6">
    <source>
        <dbReference type="SAM" id="Phobius"/>
    </source>
</evidence>
<gene>
    <name evidence="7" type="ORF">PFICI_01913</name>
</gene>
<dbReference type="GO" id="GO:0015205">
    <property type="term" value="F:nucleobase transmembrane transporter activity"/>
    <property type="evidence" value="ECO:0007669"/>
    <property type="project" value="TreeGrafter"/>
</dbReference>
<feature type="transmembrane region" description="Helical" evidence="6">
    <location>
        <begin position="152"/>
        <end position="177"/>
    </location>
</feature>
<keyword evidence="3 6" id="KW-0812">Transmembrane</keyword>
<feature type="transmembrane region" description="Helical" evidence="6">
    <location>
        <begin position="207"/>
        <end position="225"/>
    </location>
</feature>
<proteinExistence type="inferred from homology"/>
<organism evidence="7 8">
    <name type="scientific">Pestalotiopsis fici (strain W106-1 / CGMCC3.15140)</name>
    <dbReference type="NCBI Taxonomy" id="1229662"/>
    <lineage>
        <taxon>Eukaryota</taxon>
        <taxon>Fungi</taxon>
        <taxon>Dikarya</taxon>
        <taxon>Ascomycota</taxon>
        <taxon>Pezizomycotina</taxon>
        <taxon>Sordariomycetes</taxon>
        <taxon>Xylariomycetidae</taxon>
        <taxon>Amphisphaeriales</taxon>
        <taxon>Sporocadaceae</taxon>
        <taxon>Pestalotiopsis</taxon>
    </lineage>
</organism>
<dbReference type="InParanoid" id="W3XQ43"/>
<protein>
    <recommendedName>
        <fullName evidence="9">Uracil permease</fullName>
    </recommendedName>
</protein>
<keyword evidence="4 6" id="KW-1133">Transmembrane helix</keyword>
<feature type="transmembrane region" description="Helical" evidence="6">
    <location>
        <begin position="237"/>
        <end position="260"/>
    </location>
</feature>
<keyword evidence="5 6" id="KW-0472">Membrane</keyword>
<dbReference type="RefSeq" id="XP_007828685.1">
    <property type="nucleotide sequence ID" value="XM_007830494.1"/>
</dbReference>
<evidence type="ECO:0000313" key="8">
    <source>
        <dbReference type="Proteomes" id="UP000030651"/>
    </source>
</evidence>
<dbReference type="AlphaFoldDB" id="W3XQ43"/>
<dbReference type="OrthoDB" id="2018619at2759"/>
<dbReference type="InterPro" id="IPR001248">
    <property type="entry name" value="Pur-cyt_permease"/>
</dbReference>
<accession>W3XQ43</accession>
<dbReference type="GeneID" id="19266926"/>
<dbReference type="Proteomes" id="UP000030651">
    <property type="component" value="Unassembled WGS sequence"/>
</dbReference>
<reference evidence="8" key="1">
    <citation type="journal article" date="2015" name="BMC Genomics">
        <title>Genomic and transcriptomic analysis of the endophytic fungus Pestalotiopsis fici reveals its lifestyle and high potential for synthesis of natural products.</title>
        <authorList>
            <person name="Wang X."/>
            <person name="Zhang X."/>
            <person name="Liu L."/>
            <person name="Xiang M."/>
            <person name="Wang W."/>
            <person name="Sun X."/>
            <person name="Che Y."/>
            <person name="Guo L."/>
            <person name="Liu G."/>
            <person name="Guo L."/>
            <person name="Wang C."/>
            <person name="Yin W.B."/>
            <person name="Stadler M."/>
            <person name="Zhang X."/>
            <person name="Liu X."/>
        </authorList>
    </citation>
    <scope>NUCLEOTIDE SEQUENCE [LARGE SCALE GENOMIC DNA]</scope>
    <source>
        <strain evidence="8">W106-1 / CGMCC3.15140</strain>
    </source>
</reference>
<dbReference type="EMBL" id="KI912109">
    <property type="protein sequence ID" value="ETS88085.1"/>
    <property type="molecule type" value="Genomic_DNA"/>
</dbReference>
<evidence type="ECO:0000256" key="1">
    <source>
        <dbReference type="ARBA" id="ARBA00004141"/>
    </source>
</evidence>
<dbReference type="GO" id="GO:0005886">
    <property type="term" value="C:plasma membrane"/>
    <property type="evidence" value="ECO:0007669"/>
    <property type="project" value="TreeGrafter"/>
</dbReference>
<evidence type="ECO:0000256" key="2">
    <source>
        <dbReference type="ARBA" id="ARBA00008974"/>
    </source>
</evidence>
<dbReference type="eggNOG" id="KOG2466">
    <property type="taxonomic scope" value="Eukaryota"/>
</dbReference>
<keyword evidence="8" id="KW-1185">Reference proteome</keyword>
<name>W3XQ43_PESFW</name>
<feature type="transmembrane region" description="Helical" evidence="6">
    <location>
        <begin position="34"/>
        <end position="54"/>
    </location>
</feature>
<dbReference type="OMA" id="FPAHETS"/>
<dbReference type="InterPro" id="IPR045225">
    <property type="entry name" value="Uracil/uridine/allantoin_perm"/>
</dbReference>
<feature type="transmembrane region" description="Helical" evidence="6">
    <location>
        <begin position="129"/>
        <end position="146"/>
    </location>
</feature>
<comment type="subcellular location">
    <subcellularLocation>
        <location evidence="1">Membrane</location>
        <topology evidence="1">Multi-pass membrane protein</topology>
    </subcellularLocation>
</comment>
<dbReference type="PANTHER" id="PTHR30618">
    <property type="entry name" value="NCS1 FAMILY PURINE/PYRIMIDINE TRANSPORTER"/>
    <property type="match status" value="1"/>
</dbReference>
<evidence type="ECO:0000313" key="7">
    <source>
        <dbReference type="EMBL" id="ETS88085.1"/>
    </source>
</evidence>
<sequence length="310" mass="34340">MIQAICTLCGSFTGASIRHSDWSRYARTKTAPLIGIWIVCPIALTVTAMFGVFVTSAAREMYGTAIWQPISLLLHIQQVNYSSAARAGTFFGGLGWFLSQLAVNVSLNSVAAGMDLTSVAPRYLDARRGGFLLATVGFAVCPWNYVNSASTFTTVLSSFGLFISPLIGMYIADFWIIRKCNWRVPHLYIGNEESIYWYSKGFNWRAFLVWIVMVCPSLPGFYMAITGNDIGMPWKRIFQITFFVGMVGGFVLYTAVALVFPVKDATSHQEYDWFIEENFAIKGQEAFDFGETGEGTGLPNEKINSTAAPK</sequence>
<dbReference type="HOGENOM" id="CLU_021555_5_2_1"/>
<evidence type="ECO:0000256" key="5">
    <source>
        <dbReference type="ARBA" id="ARBA00023136"/>
    </source>
</evidence>
<dbReference type="PANTHER" id="PTHR30618:SF15">
    <property type="entry name" value="NICOTINAMIDE RIBOSIDE TRANSPORTER 1-RELATED"/>
    <property type="match status" value="1"/>
</dbReference>
<evidence type="ECO:0000256" key="3">
    <source>
        <dbReference type="ARBA" id="ARBA00022692"/>
    </source>
</evidence>
<evidence type="ECO:0000256" key="4">
    <source>
        <dbReference type="ARBA" id="ARBA00022989"/>
    </source>
</evidence>
<dbReference type="KEGG" id="pfy:PFICI_01913"/>
<dbReference type="Gene3D" id="1.10.4160.10">
    <property type="entry name" value="Hydantoin permease"/>
    <property type="match status" value="1"/>
</dbReference>
<evidence type="ECO:0008006" key="9">
    <source>
        <dbReference type="Google" id="ProtNLM"/>
    </source>
</evidence>
<comment type="similarity">
    <text evidence="2">Belongs to the purine-cytosine permease (2.A.39) family.</text>
</comment>